<evidence type="ECO:0000313" key="2">
    <source>
        <dbReference type="Proteomes" id="UP000887581"/>
    </source>
</evidence>
<evidence type="ECO:0000256" key="1">
    <source>
        <dbReference type="SAM" id="Phobius"/>
    </source>
</evidence>
<keyword evidence="2" id="KW-1185">Reference proteome</keyword>
<keyword evidence="1" id="KW-0812">Transmembrane</keyword>
<feature type="transmembrane region" description="Helical" evidence="1">
    <location>
        <begin position="97"/>
        <end position="121"/>
    </location>
</feature>
<proteinExistence type="predicted"/>
<organism evidence="2 3">
    <name type="scientific">Setaria digitata</name>
    <dbReference type="NCBI Taxonomy" id="48799"/>
    <lineage>
        <taxon>Eukaryota</taxon>
        <taxon>Metazoa</taxon>
        <taxon>Ecdysozoa</taxon>
        <taxon>Nematoda</taxon>
        <taxon>Chromadorea</taxon>
        <taxon>Rhabditida</taxon>
        <taxon>Spirurina</taxon>
        <taxon>Spiruromorpha</taxon>
        <taxon>Filarioidea</taxon>
        <taxon>Setariidae</taxon>
        <taxon>Setaria</taxon>
    </lineage>
</organism>
<feature type="transmembrane region" description="Helical" evidence="1">
    <location>
        <begin position="63"/>
        <end position="85"/>
    </location>
</feature>
<protein>
    <submittedName>
        <fullName evidence="3">Uncharacterized protein</fullName>
    </submittedName>
</protein>
<name>A0A915Q4X3_9BILA</name>
<dbReference type="AlphaFoldDB" id="A0A915Q4X3"/>
<dbReference type="Proteomes" id="UP000887581">
    <property type="component" value="Unplaced"/>
</dbReference>
<feature type="transmembrane region" description="Helical" evidence="1">
    <location>
        <begin position="128"/>
        <end position="145"/>
    </location>
</feature>
<evidence type="ECO:0000313" key="3">
    <source>
        <dbReference type="WBParaSite" id="sdigi.contig987.g10086.t1"/>
    </source>
</evidence>
<keyword evidence="1" id="KW-1133">Transmembrane helix</keyword>
<reference evidence="3" key="1">
    <citation type="submission" date="2022-11" db="UniProtKB">
        <authorList>
            <consortium name="WormBaseParasite"/>
        </authorList>
    </citation>
    <scope>IDENTIFICATION</scope>
</reference>
<sequence>MNDNEVRAYRSPYRLYRPYQLEVPQTTLPGGSTALYHSPNLDILSEINRRSRRLERIVSYQKVLAITQMLFSLLLIILELTKILLLWEHFKFWEQKLVLICEIFQPMLFAAAAFIILYCVLRPTKCTSQIAIASLVATLVPLFMFPSQSPFVFNAVEAARLNRLMNRQPMPSDREIIPEISPLSDETGNLERLSQIPIVTLSKNFGLQVPYSIC</sequence>
<accession>A0A915Q4X3</accession>
<keyword evidence="1" id="KW-0472">Membrane</keyword>
<dbReference type="WBParaSite" id="sdigi.contig987.g10086.t1">
    <property type="protein sequence ID" value="sdigi.contig987.g10086.t1"/>
    <property type="gene ID" value="sdigi.contig987.g10086"/>
</dbReference>